<evidence type="ECO:0000313" key="2">
    <source>
        <dbReference type="Proteomes" id="UP000095282"/>
    </source>
</evidence>
<sequence length="74" mass="8409">MFGCCLKRGSGMMPRGAKRLQTSKQTDGNTKRERDDRESGVHLDGDAETERHEILLDRCQLFGKRKKGEEDELG</sequence>
<evidence type="ECO:0000256" key="1">
    <source>
        <dbReference type="SAM" id="MobiDB-lite"/>
    </source>
</evidence>
<keyword evidence="2" id="KW-1185">Reference proteome</keyword>
<evidence type="ECO:0000313" key="3">
    <source>
        <dbReference type="WBParaSite" id="Csp11.Scaffold630.g20032.t1"/>
    </source>
</evidence>
<dbReference type="WBParaSite" id="Csp11.Scaffold630.g20032.t1">
    <property type="protein sequence ID" value="Csp11.Scaffold630.g20032.t1"/>
    <property type="gene ID" value="Csp11.Scaffold630.g20032"/>
</dbReference>
<feature type="region of interest" description="Disordered" evidence="1">
    <location>
        <begin position="8"/>
        <end position="48"/>
    </location>
</feature>
<accession>A0A1I7UWG3</accession>
<dbReference type="AlphaFoldDB" id="A0A1I7UWG3"/>
<organism evidence="2 3">
    <name type="scientific">Caenorhabditis tropicalis</name>
    <dbReference type="NCBI Taxonomy" id="1561998"/>
    <lineage>
        <taxon>Eukaryota</taxon>
        <taxon>Metazoa</taxon>
        <taxon>Ecdysozoa</taxon>
        <taxon>Nematoda</taxon>
        <taxon>Chromadorea</taxon>
        <taxon>Rhabditida</taxon>
        <taxon>Rhabditina</taxon>
        <taxon>Rhabditomorpha</taxon>
        <taxon>Rhabditoidea</taxon>
        <taxon>Rhabditidae</taxon>
        <taxon>Peloderinae</taxon>
        <taxon>Caenorhabditis</taxon>
    </lineage>
</organism>
<reference evidence="3" key="1">
    <citation type="submission" date="2016-11" db="UniProtKB">
        <authorList>
            <consortium name="WormBaseParasite"/>
        </authorList>
    </citation>
    <scope>IDENTIFICATION</scope>
</reference>
<name>A0A1I7UWG3_9PELO</name>
<dbReference type="Proteomes" id="UP000095282">
    <property type="component" value="Unplaced"/>
</dbReference>
<protein>
    <submittedName>
        <fullName evidence="3">Cytoplasmic envelopment protein 3</fullName>
    </submittedName>
</protein>
<proteinExistence type="predicted"/>
<feature type="compositionally biased region" description="Basic and acidic residues" evidence="1">
    <location>
        <begin position="29"/>
        <end position="48"/>
    </location>
</feature>